<name>A0AAP0PXI4_9MAGN</name>
<organism evidence="2 3">
    <name type="scientific">Stephania cephalantha</name>
    <dbReference type="NCBI Taxonomy" id="152367"/>
    <lineage>
        <taxon>Eukaryota</taxon>
        <taxon>Viridiplantae</taxon>
        <taxon>Streptophyta</taxon>
        <taxon>Embryophyta</taxon>
        <taxon>Tracheophyta</taxon>
        <taxon>Spermatophyta</taxon>
        <taxon>Magnoliopsida</taxon>
        <taxon>Ranunculales</taxon>
        <taxon>Menispermaceae</taxon>
        <taxon>Menispermoideae</taxon>
        <taxon>Cissampelideae</taxon>
        <taxon>Stephania</taxon>
    </lineage>
</organism>
<accession>A0AAP0PXI4</accession>
<reference evidence="2 3" key="1">
    <citation type="submission" date="2024-01" db="EMBL/GenBank/DDBJ databases">
        <title>Genome assemblies of Stephania.</title>
        <authorList>
            <person name="Yang L."/>
        </authorList>
    </citation>
    <scope>NUCLEOTIDE SEQUENCE [LARGE SCALE GENOMIC DNA]</scope>
    <source>
        <strain evidence="2">JXDWG</strain>
        <tissue evidence="2">Leaf</tissue>
    </source>
</reference>
<sequence>MTSTAWRPSRGLADTTPKQARTVQMAELQLTSGSLRCSGEPARRSMRRGSRTAAPARSESGQSERSRWRMMRKRGWAAAAADTRRWRDRRGRRRAARHDHPDAGEEQAMTSARKSGKSAEKRSGERRGATTRWRVAGPIDPRRDTTIVENEA</sequence>
<feature type="compositionally biased region" description="Basic residues" evidence="1">
    <location>
        <begin position="86"/>
        <end position="97"/>
    </location>
</feature>
<comment type="caution">
    <text evidence="2">The sequence shown here is derived from an EMBL/GenBank/DDBJ whole genome shotgun (WGS) entry which is preliminary data.</text>
</comment>
<evidence type="ECO:0000313" key="3">
    <source>
        <dbReference type="Proteomes" id="UP001419268"/>
    </source>
</evidence>
<protein>
    <submittedName>
        <fullName evidence="2">Uncharacterized protein</fullName>
    </submittedName>
</protein>
<gene>
    <name evidence="2" type="ORF">Scep_004683</name>
</gene>
<feature type="compositionally biased region" description="Basic and acidic residues" evidence="1">
    <location>
        <begin position="117"/>
        <end position="128"/>
    </location>
</feature>
<feature type="region of interest" description="Disordered" evidence="1">
    <location>
        <begin position="1"/>
        <end position="152"/>
    </location>
</feature>
<proteinExistence type="predicted"/>
<dbReference type="Proteomes" id="UP001419268">
    <property type="component" value="Unassembled WGS sequence"/>
</dbReference>
<evidence type="ECO:0000313" key="2">
    <source>
        <dbReference type="EMBL" id="KAK9158109.1"/>
    </source>
</evidence>
<dbReference type="EMBL" id="JBBNAG010000002">
    <property type="protein sequence ID" value="KAK9158109.1"/>
    <property type="molecule type" value="Genomic_DNA"/>
</dbReference>
<keyword evidence="3" id="KW-1185">Reference proteome</keyword>
<evidence type="ECO:0000256" key="1">
    <source>
        <dbReference type="SAM" id="MobiDB-lite"/>
    </source>
</evidence>
<dbReference type="AlphaFoldDB" id="A0AAP0PXI4"/>